<evidence type="ECO:0000259" key="6">
    <source>
        <dbReference type="PROSITE" id="PS50305"/>
    </source>
</evidence>
<evidence type="ECO:0000256" key="3">
    <source>
        <dbReference type="ARBA" id="ARBA00022833"/>
    </source>
</evidence>
<dbReference type="Gene3D" id="3.40.50.1220">
    <property type="entry name" value="TPP-binding domain"/>
    <property type="match status" value="1"/>
</dbReference>
<comment type="caution">
    <text evidence="5">Lacks conserved residue(s) required for the propagation of feature annotation.</text>
</comment>
<keyword evidence="4" id="KW-0520">NAD</keyword>
<dbReference type="PANTHER" id="PTHR11085:SF12">
    <property type="entry name" value="NAD-DEPENDENT PROTEIN DEACYLASE SIRTUIN-6"/>
    <property type="match status" value="1"/>
</dbReference>
<reference evidence="7 8" key="1">
    <citation type="submission" date="2019-08" db="EMBL/GenBank/DDBJ databases">
        <title>Draft genome sequences of two oriental melons (Cucumis melo L. var makuwa).</title>
        <authorList>
            <person name="Kwon S.-Y."/>
        </authorList>
    </citation>
    <scope>NUCLEOTIDE SEQUENCE [LARGE SCALE GENOMIC DNA]</scope>
    <source>
        <strain evidence="8">cv. Chang Bougi</strain>
        <tissue evidence="7">Leaf</tissue>
    </source>
</reference>
<keyword evidence="3 5" id="KW-0862">Zinc</keyword>
<accession>A0A5D3CCC6</accession>
<dbReference type="GO" id="GO:0070403">
    <property type="term" value="F:NAD+ binding"/>
    <property type="evidence" value="ECO:0007669"/>
    <property type="project" value="TreeGrafter"/>
</dbReference>
<dbReference type="Gene3D" id="2.20.28.200">
    <property type="match status" value="1"/>
</dbReference>
<feature type="binding site" evidence="5">
    <location>
        <position position="8"/>
    </location>
    <ligand>
        <name>Zn(2+)</name>
        <dbReference type="ChEBI" id="CHEBI:29105"/>
    </ligand>
</feature>
<dbReference type="GO" id="GO:0003714">
    <property type="term" value="F:transcription corepressor activity"/>
    <property type="evidence" value="ECO:0007669"/>
    <property type="project" value="TreeGrafter"/>
</dbReference>
<comment type="caution">
    <text evidence="7">The sequence shown here is derived from an EMBL/GenBank/DDBJ whole genome shotgun (WGS) entry which is preliminary data.</text>
</comment>
<dbReference type="GO" id="GO:0000122">
    <property type="term" value="P:negative regulation of transcription by RNA polymerase II"/>
    <property type="evidence" value="ECO:0007669"/>
    <property type="project" value="TreeGrafter"/>
</dbReference>
<evidence type="ECO:0000256" key="1">
    <source>
        <dbReference type="ARBA" id="ARBA00012928"/>
    </source>
</evidence>
<feature type="binding site" evidence="5">
    <location>
        <position position="59"/>
    </location>
    <ligand>
        <name>Zn(2+)</name>
        <dbReference type="ChEBI" id="CHEBI:29105"/>
    </ligand>
</feature>
<dbReference type="EMBL" id="SSTD01012952">
    <property type="protein sequence ID" value="TYK07969.1"/>
    <property type="molecule type" value="Genomic_DNA"/>
</dbReference>
<feature type="binding site" evidence="5">
    <location>
        <position position="64"/>
    </location>
    <ligand>
        <name>Zn(2+)</name>
        <dbReference type="ChEBI" id="CHEBI:29105"/>
    </ligand>
</feature>
<evidence type="ECO:0000256" key="2">
    <source>
        <dbReference type="ARBA" id="ARBA00022723"/>
    </source>
</evidence>
<sequence>MLGTWRRCRKGSAACEPHTRCFLMNDKGRQKQTTVALLLRYLRDFEVETIGLKDTSRRCSDANCGAKLRDTVLDWEDALPPKEMNPAERHCRMADIVLCLGTSLQITPACNLPLKSLRGGGKIIIVNLQFVLRRPPSSLSVLQRLLATTYSLESSSELLVSSAAQVYSFLVLFLWVFEGFATFRWPAKSEPLPLCPAAFRCHWISLHYYPKEWEVKIV</sequence>
<dbReference type="AlphaFoldDB" id="A0A5D3CCC6"/>
<feature type="domain" description="Deacetylase sirtuin-type" evidence="6">
    <location>
        <begin position="1"/>
        <end position="148"/>
    </location>
</feature>
<dbReference type="PANTHER" id="PTHR11085">
    <property type="entry name" value="NAD-DEPENDENT PROTEIN DEACYLASE SIRTUIN-5, MITOCHONDRIAL-RELATED"/>
    <property type="match status" value="1"/>
</dbReference>
<evidence type="ECO:0000313" key="8">
    <source>
        <dbReference type="Proteomes" id="UP000321947"/>
    </source>
</evidence>
<dbReference type="PROSITE" id="PS50305">
    <property type="entry name" value="SIRTUIN"/>
    <property type="match status" value="1"/>
</dbReference>
<protein>
    <recommendedName>
        <fullName evidence="1">protein acetyllysine N-acetyltransferase</fullName>
        <ecNumber evidence="1">2.3.1.286</ecNumber>
    </recommendedName>
</protein>
<feature type="binding site" evidence="5">
    <location>
        <position position="15"/>
    </location>
    <ligand>
        <name>Zn(2+)</name>
        <dbReference type="ChEBI" id="CHEBI:29105"/>
    </ligand>
</feature>
<dbReference type="Proteomes" id="UP000321947">
    <property type="component" value="Unassembled WGS sequence"/>
</dbReference>
<dbReference type="InterPro" id="IPR050134">
    <property type="entry name" value="NAD-dep_sirtuin_deacylases"/>
</dbReference>
<dbReference type="InterPro" id="IPR026590">
    <property type="entry name" value="Ssirtuin_cat_dom"/>
</dbReference>
<dbReference type="GO" id="GO:0046872">
    <property type="term" value="F:metal ion binding"/>
    <property type="evidence" value="ECO:0007669"/>
    <property type="project" value="UniProtKB-KW"/>
</dbReference>
<gene>
    <name evidence="7" type="ORF">E5676_scaffold265G00980</name>
</gene>
<dbReference type="SUPFAM" id="SSF52467">
    <property type="entry name" value="DHS-like NAD/FAD-binding domain"/>
    <property type="match status" value="1"/>
</dbReference>
<proteinExistence type="predicted"/>
<dbReference type="GO" id="GO:0017136">
    <property type="term" value="F:histone deacetylase activity, NAD-dependent"/>
    <property type="evidence" value="ECO:0007669"/>
    <property type="project" value="TreeGrafter"/>
</dbReference>
<dbReference type="EC" id="2.3.1.286" evidence="1"/>
<name>A0A5D3CCC6_CUCMM</name>
<organism evidence="7 8">
    <name type="scientific">Cucumis melo var. makuwa</name>
    <name type="common">Oriental melon</name>
    <dbReference type="NCBI Taxonomy" id="1194695"/>
    <lineage>
        <taxon>Eukaryota</taxon>
        <taxon>Viridiplantae</taxon>
        <taxon>Streptophyta</taxon>
        <taxon>Embryophyta</taxon>
        <taxon>Tracheophyta</taxon>
        <taxon>Spermatophyta</taxon>
        <taxon>Magnoliopsida</taxon>
        <taxon>eudicotyledons</taxon>
        <taxon>Gunneridae</taxon>
        <taxon>Pentapetalae</taxon>
        <taxon>rosids</taxon>
        <taxon>fabids</taxon>
        <taxon>Cucurbitales</taxon>
        <taxon>Cucurbitaceae</taxon>
        <taxon>Benincaseae</taxon>
        <taxon>Cucumis</taxon>
    </lineage>
</organism>
<dbReference type="InterPro" id="IPR029035">
    <property type="entry name" value="DHS-like_NAD/FAD-binding_dom"/>
</dbReference>
<dbReference type="GO" id="GO:0005634">
    <property type="term" value="C:nucleus"/>
    <property type="evidence" value="ECO:0007669"/>
    <property type="project" value="TreeGrafter"/>
</dbReference>
<keyword evidence="2 5" id="KW-0479">Metal-binding</keyword>
<evidence type="ECO:0000256" key="4">
    <source>
        <dbReference type="ARBA" id="ARBA00023027"/>
    </source>
</evidence>
<evidence type="ECO:0000313" key="7">
    <source>
        <dbReference type="EMBL" id="TYK07969.1"/>
    </source>
</evidence>
<evidence type="ECO:0000256" key="5">
    <source>
        <dbReference type="PROSITE-ProRule" id="PRU00236"/>
    </source>
</evidence>